<dbReference type="InterPro" id="IPR036890">
    <property type="entry name" value="HATPase_C_sf"/>
</dbReference>
<name>A0ABT8EZS0_9ACTN</name>
<dbReference type="Proteomes" id="UP001168537">
    <property type="component" value="Unassembled WGS sequence"/>
</dbReference>
<evidence type="ECO:0000313" key="2">
    <source>
        <dbReference type="Proteomes" id="UP001168537"/>
    </source>
</evidence>
<dbReference type="EMBL" id="JAUHJR010000103">
    <property type="protein sequence ID" value="MDN4163670.1"/>
    <property type="molecule type" value="Genomic_DNA"/>
</dbReference>
<accession>A0ABT8EZS0</accession>
<sequence>MRLDHGAVTVSVGDEGVVPAEAVVPRLVAEPDDSSYGEPTTGRGLGIVSVLADDWGVERIPGGTGVWARLLDARADRPVRPPDSPPAPEPEGA</sequence>
<dbReference type="RefSeq" id="WP_300963002.1">
    <property type="nucleotide sequence ID" value="NZ_JAUHJR010000103.1"/>
</dbReference>
<feature type="non-terminal residue" evidence="1">
    <location>
        <position position="93"/>
    </location>
</feature>
<reference evidence="1" key="1">
    <citation type="submission" date="2023-06" db="EMBL/GenBank/DDBJ databases">
        <title>Draft genome sequence of Nocardioides sp. SOB72.</title>
        <authorList>
            <person name="Zhang G."/>
        </authorList>
    </citation>
    <scope>NUCLEOTIDE SEQUENCE</scope>
    <source>
        <strain evidence="1">SOB72</strain>
    </source>
</reference>
<dbReference type="CDD" id="cd16936">
    <property type="entry name" value="HATPase_RsbW-like"/>
    <property type="match status" value="1"/>
</dbReference>
<keyword evidence="1" id="KW-0547">Nucleotide-binding</keyword>
<dbReference type="GO" id="GO:0005524">
    <property type="term" value="F:ATP binding"/>
    <property type="evidence" value="ECO:0007669"/>
    <property type="project" value="UniProtKB-KW"/>
</dbReference>
<comment type="caution">
    <text evidence="1">The sequence shown here is derived from an EMBL/GenBank/DDBJ whole genome shotgun (WGS) entry which is preliminary data.</text>
</comment>
<protein>
    <submittedName>
        <fullName evidence="1">ATP-binding protein</fullName>
    </submittedName>
</protein>
<evidence type="ECO:0000313" key="1">
    <source>
        <dbReference type="EMBL" id="MDN4163670.1"/>
    </source>
</evidence>
<organism evidence="1 2">
    <name type="scientific">Nocardioides abyssi</name>
    <dbReference type="NCBI Taxonomy" id="3058370"/>
    <lineage>
        <taxon>Bacteria</taxon>
        <taxon>Bacillati</taxon>
        <taxon>Actinomycetota</taxon>
        <taxon>Actinomycetes</taxon>
        <taxon>Propionibacteriales</taxon>
        <taxon>Nocardioidaceae</taxon>
        <taxon>Nocardioides</taxon>
    </lineage>
</organism>
<keyword evidence="1" id="KW-0067">ATP-binding</keyword>
<keyword evidence="2" id="KW-1185">Reference proteome</keyword>
<proteinExistence type="predicted"/>
<gene>
    <name evidence="1" type="ORF">QWY29_20090</name>
</gene>
<dbReference type="Gene3D" id="3.30.565.10">
    <property type="entry name" value="Histidine kinase-like ATPase, C-terminal domain"/>
    <property type="match status" value="1"/>
</dbReference>